<evidence type="ECO:0000256" key="1">
    <source>
        <dbReference type="ARBA" id="ARBA00004167"/>
    </source>
</evidence>
<dbReference type="GO" id="GO:0030247">
    <property type="term" value="F:polysaccharide binding"/>
    <property type="evidence" value="ECO:0007669"/>
    <property type="project" value="InterPro"/>
</dbReference>
<keyword evidence="2 4" id="KW-0732">Signal</keyword>
<protein>
    <recommendedName>
        <fullName evidence="5">Wall-associated receptor kinase galacturonan-binding domain-containing protein</fullName>
    </recommendedName>
</protein>
<feature type="domain" description="Wall-associated receptor kinase galacturonan-binding" evidence="5">
    <location>
        <begin position="29"/>
        <end position="82"/>
    </location>
</feature>
<dbReference type="EMBL" id="PNBA02000010">
    <property type="protein sequence ID" value="KAG6410382.1"/>
    <property type="molecule type" value="Genomic_DNA"/>
</dbReference>
<dbReference type="Proteomes" id="UP000298416">
    <property type="component" value="Unassembled WGS sequence"/>
</dbReference>
<dbReference type="AlphaFoldDB" id="A0A8X8ZMH5"/>
<evidence type="ECO:0000259" key="5">
    <source>
        <dbReference type="Pfam" id="PF13947"/>
    </source>
</evidence>
<feature type="compositionally biased region" description="Polar residues" evidence="3">
    <location>
        <begin position="136"/>
        <end position="165"/>
    </location>
</feature>
<evidence type="ECO:0000256" key="4">
    <source>
        <dbReference type="SAM" id="SignalP"/>
    </source>
</evidence>
<evidence type="ECO:0000313" key="6">
    <source>
        <dbReference type="EMBL" id="KAG6410382.1"/>
    </source>
</evidence>
<feature type="signal peptide" evidence="4">
    <location>
        <begin position="1"/>
        <end position="21"/>
    </location>
</feature>
<name>A0A8X8ZMH5_SALSN</name>
<proteinExistence type="predicted"/>
<dbReference type="InterPro" id="IPR025287">
    <property type="entry name" value="WAK_GUB"/>
</dbReference>
<comment type="subcellular location">
    <subcellularLocation>
        <location evidence="1">Membrane</location>
        <topology evidence="1">Single-pass membrane protein</topology>
    </subcellularLocation>
</comment>
<dbReference type="Pfam" id="PF13947">
    <property type="entry name" value="GUB_WAK_bind"/>
    <property type="match status" value="1"/>
</dbReference>
<keyword evidence="7" id="KW-1185">Reference proteome</keyword>
<feature type="chain" id="PRO_5036499482" description="Wall-associated receptor kinase galacturonan-binding domain-containing protein" evidence="4">
    <location>
        <begin position="22"/>
        <end position="231"/>
    </location>
</feature>
<reference evidence="6" key="2">
    <citation type="submission" date="2020-08" db="EMBL/GenBank/DDBJ databases">
        <title>Plant Genome Project.</title>
        <authorList>
            <person name="Zhang R.-G."/>
        </authorList>
    </citation>
    <scope>NUCLEOTIDE SEQUENCE</scope>
    <source>
        <strain evidence="6">Huo1</strain>
        <tissue evidence="6">Leaf</tissue>
    </source>
</reference>
<dbReference type="PANTHER" id="PTHR33491">
    <property type="entry name" value="OSJNBA0016N04.9 PROTEIN"/>
    <property type="match status" value="1"/>
</dbReference>
<accession>A0A8X8ZMH5</accession>
<organism evidence="6">
    <name type="scientific">Salvia splendens</name>
    <name type="common">Scarlet sage</name>
    <dbReference type="NCBI Taxonomy" id="180675"/>
    <lineage>
        <taxon>Eukaryota</taxon>
        <taxon>Viridiplantae</taxon>
        <taxon>Streptophyta</taxon>
        <taxon>Embryophyta</taxon>
        <taxon>Tracheophyta</taxon>
        <taxon>Spermatophyta</taxon>
        <taxon>Magnoliopsida</taxon>
        <taxon>eudicotyledons</taxon>
        <taxon>Gunneridae</taxon>
        <taxon>Pentapetalae</taxon>
        <taxon>asterids</taxon>
        <taxon>lamiids</taxon>
        <taxon>Lamiales</taxon>
        <taxon>Lamiaceae</taxon>
        <taxon>Nepetoideae</taxon>
        <taxon>Mentheae</taxon>
        <taxon>Salviinae</taxon>
        <taxon>Salvia</taxon>
        <taxon>Salvia subgen. Calosphace</taxon>
        <taxon>core Calosphace</taxon>
    </lineage>
</organism>
<comment type="caution">
    <text evidence="6">The sequence shown here is derived from an EMBL/GenBank/DDBJ whole genome shotgun (WGS) entry which is preliminary data.</text>
</comment>
<feature type="region of interest" description="Disordered" evidence="3">
    <location>
        <begin position="116"/>
        <end position="165"/>
    </location>
</feature>
<sequence length="231" mass="24599">MTLASILGFIFFLALTTATTSQEISRQGCDTRCGNLTIRYPLGVGPGCSLNSSFAITCDNTTAPPTPFLTSINRQVLNISMHGVVIVNQPVSPINCSRPRLEDAWPSVKPIPSTTAAATVSTAARPQSRKGYKDSNLATEASRASTMDSVATPSQLTRNGSGMATEPTQAFYSTKGLMTIGPFQTSMSIAILQQHAYLSITMATMNMYLPPDIAIAKEAKAVPTYLKDALI</sequence>
<dbReference type="GO" id="GO:0016020">
    <property type="term" value="C:membrane"/>
    <property type="evidence" value="ECO:0007669"/>
    <property type="project" value="UniProtKB-SubCell"/>
</dbReference>
<evidence type="ECO:0000313" key="7">
    <source>
        <dbReference type="Proteomes" id="UP000298416"/>
    </source>
</evidence>
<evidence type="ECO:0000256" key="3">
    <source>
        <dbReference type="SAM" id="MobiDB-lite"/>
    </source>
</evidence>
<reference evidence="6" key="1">
    <citation type="submission" date="2018-01" db="EMBL/GenBank/DDBJ databases">
        <authorList>
            <person name="Mao J.F."/>
        </authorList>
    </citation>
    <scope>NUCLEOTIDE SEQUENCE</scope>
    <source>
        <strain evidence="6">Huo1</strain>
        <tissue evidence="6">Leaf</tissue>
    </source>
</reference>
<gene>
    <name evidence="6" type="ORF">SASPL_128440</name>
</gene>
<evidence type="ECO:0000256" key="2">
    <source>
        <dbReference type="ARBA" id="ARBA00022729"/>
    </source>
</evidence>